<name>E1YHS7_9BACT</name>
<gene>
    <name evidence="2" type="ORF">N47_D30050</name>
</gene>
<evidence type="ECO:0000313" key="2">
    <source>
        <dbReference type="EMBL" id="CBX30196.1"/>
    </source>
</evidence>
<protein>
    <submittedName>
        <fullName evidence="2">Uncharacterized protein</fullName>
    </submittedName>
</protein>
<accession>E1YHS7</accession>
<dbReference type="EMBL" id="FR695874">
    <property type="protein sequence ID" value="CBX30196.1"/>
    <property type="molecule type" value="Genomic_DNA"/>
</dbReference>
<reference evidence="2" key="1">
    <citation type="journal article" date="2011" name="Environ. Microbiol.">
        <title>Genomic insights into the metabolic potential of the polycyclic aromatic hydrocarbon degrading sulfate-reducing Deltaproteobacterium N47.</title>
        <authorList>
            <person name="Bergmann F."/>
            <person name="Selesi D."/>
            <person name="Weinmaier T."/>
            <person name="Tischler P."/>
            <person name="Rattei T."/>
            <person name="Meckenstock R.U."/>
        </authorList>
    </citation>
    <scope>NUCLEOTIDE SEQUENCE</scope>
</reference>
<sequence length="110" mass="13853">MPGSPVFVAPHPDVDIFFYNDYWWSPRGDRWYRSRDYNGHWKEMDQRHIPDYVRRAPRNYRSVYKHEHRIPYGQWKKQRKHMDKKEYRERSNDRRDDRRDDGRSHGHGHK</sequence>
<feature type="region of interest" description="Disordered" evidence="1">
    <location>
        <begin position="71"/>
        <end position="110"/>
    </location>
</feature>
<proteinExistence type="predicted"/>
<evidence type="ECO:0000256" key="1">
    <source>
        <dbReference type="SAM" id="MobiDB-lite"/>
    </source>
</evidence>
<dbReference type="AlphaFoldDB" id="E1YHS7"/>
<feature type="compositionally biased region" description="Basic and acidic residues" evidence="1">
    <location>
        <begin position="83"/>
        <end position="104"/>
    </location>
</feature>
<organism evidence="2">
    <name type="scientific">uncultured Desulfobacterium sp</name>
    <dbReference type="NCBI Taxonomy" id="201089"/>
    <lineage>
        <taxon>Bacteria</taxon>
        <taxon>Pseudomonadati</taxon>
        <taxon>Thermodesulfobacteriota</taxon>
        <taxon>Desulfobacteria</taxon>
        <taxon>Desulfobacterales</taxon>
        <taxon>Desulfobacteriaceae</taxon>
        <taxon>Desulfobacterium</taxon>
        <taxon>environmental samples</taxon>
    </lineage>
</organism>